<evidence type="ECO:0000313" key="2">
    <source>
        <dbReference type="EMBL" id="MEV8466517.1"/>
    </source>
</evidence>
<name>A0ABV3L634_9RHOB</name>
<reference evidence="2 3" key="1">
    <citation type="submission" date="2024-07" db="EMBL/GenBank/DDBJ databases">
        <authorList>
            <person name="Kang M."/>
        </authorList>
    </citation>
    <scope>NUCLEOTIDE SEQUENCE [LARGE SCALE GENOMIC DNA]</scope>
    <source>
        <strain evidence="2 3">DFM31</strain>
    </source>
</reference>
<keyword evidence="1" id="KW-0732">Signal</keyword>
<gene>
    <name evidence="2" type="ORF">AB0T83_06945</name>
</gene>
<evidence type="ECO:0000313" key="3">
    <source>
        <dbReference type="Proteomes" id="UP001553161"/>
    </source>
</evidence>
<accession>A0ABV3L634</accession>
<sequence>MRAVGFGAVLAVLAGISTAQAQNVEFDAALNYAARDEILQPGDHDKSDNDIFRLAMALSWDALGDGRMRAALELGVRNEDFDGHYPAVNGFELAFGRRVGMQRYAAGARFRAADDLSTTTELAYSAEHFGRSIDWHGLFGAQFIADSDDVPGRDGPGLFGQVDGDFYINDNWLLMAGALADTDGAVYGFGTEYRFGDAPVSLFLDYAEAFDDYRGQRNYDSLSVGIRLIPKAKSLRSFHQSNLSRAMFRLVEVQ</sequence>
<keyword evidence="3" id="KW-1185">Reference proteome</keyword>
<organism evidence="2 3">
    <name type="scientific">Meridianimarinicoccus marinus</name>
    <dbReference type="NCBI Taxonomy" id="3231483"/>
    <lineage>
        <taxon>Bacteria</taxon>
        <taxon>Pseudomonadati</taxon>
        <taxon>Pseudomonadota</taxon>
        <taxon>Alphaproteobacteria</taxon>
        <taxon>Rhodobacterales</taxon>
        <taxon>Paracoccaceae</taxon>
        <taxon>Meridianimarinicoccus</taxon>
    </lineage>
</organism>
<evidence type="ECO:0000256" key="1">
    <source>
        <dbReference type="SAM" id="SignalP"/>
    </source>
</evidence>
<protein>
    <submittedName>
        <fullName evidence="2">Uncharacterized protein</fullName>
    </submittedName>
</protein>
<dbReference type="Proteomes" id="UP001553161">
    <property type="component" value="Unassembled WGS sequence"/>
</dbReference>
<dbReference type="RefSeq" id="WP_366192316.1">
    <property type="nucleotide sequence ID" value="NZ_JBFBVU010000006.1"/>
</dbReference>
<comment type="caution">
    <text evidence="2">The sequence shown here is derived from an EMBL/GenBank/DDBJ whole genome shotgun (WGS) entry which is preliminary data.</text>
</comment>
<feature type="chain" id="PRO_5045178771" evidence="1">
    <location>
        <begin position="22"/>
        <end position="254"/>
    </location>
</feature>
<proteinExistence type="predicted"/>
<feature type="signal peptide" evidence="1">
    <location>
        <begin position="1"/>
        <end position="21"/>
    </location>
</feature>
<dbReference type="EMBL" id="JBFBVU010000006">
    <property type="protein sequence ID" value="MEV8466517.1"/>
    <property type="molecule type" value="Genomic_DNA"/>
</dbReference>